<proteinExistence type="predicted"/>
<evidence type="ECO:0000313" key="3">
    <source>
        <dbReference type="Proteomes" id="UP001237011"/>
    </source>
</evidence>
<keyword evidence="3" id="KW-1185">Reference proteome</keyword>
<keyword evidence="1" id="KW-0472">Membrane</keyword>
<feature type="transmembrane region" description="Helical" evidence="1">
    <location>
        <begin position="12"/>
        <end position="40"/>
    </location>
</feature>
<keyword evidence="1" id="KW-1133">Transmembrane helix</keyword>
<reference evidence="2" key="1">
    <citation type="submission" date="2023-08" db="EMBL/GenBank/DDBJ databases">
        <title>Complete genome sequence of Mycoplasma seminis 2200.</title>
        <authorList>
            <person name="Spergser J."/>
        </authorList>
    </citation>
    <scope>NUCLEOTIDE SEQUENCE [LARGE SCALE GENOMIC DNA]</scope>
    <source>
        <strain evidence="2">2200</strain>
    </source>
</reference>
<dbReference type="Proteomes" id="UP001237011">
    <property type="component" value="Chromosome"/>
</dbReference>
<name>A0ABY9HA86_9MOLU</name>
<feature type="transmembrane region" description="Helical" evidence="1">
    <location>
        <begin position="46"/>
        <end position="69"/>
    </location>
</feature>
<accession>A0ABY9HA86</accession>
<dbReference type="PROSITE" id="PS51257">
    <property type="entry name" value="PROKAR_LIPOPROTEIN"/>
    <property type="match status" value="1"/>
</dbReference>
<protein>
    <submittedName>
        <fullName evidence="2">Uncharacterized protein</fullName>
    </submittedName>
</protein>
<dbReference type="EMBL" id="CP132191">
    <property type="protein sequence ID" value="WLP85495.1"/>
    <property type="molecule type" value="Genomic_DNA"/>
</dbReference>
<gene>
    <name evidence="2" type="ORF">Q8852_04215</name>
</gene>
<sequence length="153" mass="18424">MKEKSKHLRKTLNVYWALVACLIFLPLLYIGLLVYCIIDINNASAFVYYFGITLMSLYCVLTIIALIYVANTAYRIFRSVAHEMNLTYKSKWFIWWTKKRVESYEQLLQYWDQVNELKKQQDKGVEHYEALNLLYEEIDGLWKRKLTAKWFIK</sequence>
<organism evidence="2 3">
    <name type="scientific">Mycoplasma seminis</name>
    <dbReference type="NCBI Taxonomy" id="512749"/>
    <lineage>
        <taxon>Bacteria</taxon>
        <taxon>Bacillati</taxon>
        <taxon>Mycoplasmatota</taxon>
        <taxon>Mollicutes</taxon>
        <taxon>Mycoplasmataceae</taxon>
        <taxon>Mycoplasma</taxon>
    </lineage>
</organism>
<evidence type="ECO:0000313" key="2">
    <source>
        <dbReference type="EMBL" id="WLP85495.1"/>
    </source>
</evidence>
<keyword evidence="1" id="KW-0812">Transmembrane</keyword>
<dbReference type="RefSeq" id="WP_305937928.1">
    <property type="nucleotide sequence ID" value="NZ_CP132191.1"/>
</dbReference>
<evidence type="ECO:0000256" key="1">
    <source>
        <dbReference type="SAM" id="Phobius"/>
    </source>
</evidence>